<feature type="compositionally biased region" description="Basic and acidic residues" evidence="1">
    <location>
        <begin position="1"/>
        <end position="11"/>
    </location>
</feature>
<dbReference type="EMBL" id="CADCVJ010000235">
    <property type="protein sequence ID" value="CAA9495700.1"/>
    <property type="molecule type" value="Genomic_DNA"/>
</dbReference>
<evidence type="ECO:0000313" key="2">
    <source>
        <dbReference type="EMBL" id="CAA9495700.1"/>
    </source>
</evidence>
<feature type="region of interest" description="Disordered" evidence="1">
    <location>
        <begin position="1"/>
        <end position="39"/>
    </location>
</feature>
<sequence length="39" mass="4026">MWSSKSGEDVRPPGGPYVALPVRVGENEHRGGAPPPQGG</sequence>
<organism evidence="2">
    <name type="scientific">uncultured Solirubrobacteraceae bacterium</name>
    <dbReference type="NCBI Taxonomy" id="1162706"/>
    <lineage>
        <taxon>Bacteria</taxon>
        <taxon>Bacillati</taxon>
        <taxon>Actinomycetota</taxon>
        <taxon>Thermoleophilia</taxon>
        <taxon>Solirubrobacterales</taxon>
        <taxon>Solirubrobacteraceae</taxon>
        <taxon>environmental samples</taxon>
    </lineage>
</organism>
<proteinExistence type="predicted"/>
<accession>A0A6J4SH36</accession>
<name>A0A6J4SH36_9ACTN</name>
<reference evidence="2" key="1">
    <citation type="submission" date="2020-02" db="EMBL/GenBank/DDBJ databases">
        <authorList>
            <person name="Meier V. D."/>
        </authorList>
    </citation>
    <scope>NUCLEOTIDE SEQUENCE</scope>
    <source>
        <strain evidence="2">AVDCRST_MAG38</strain>
    </source>
</reference>
<evidence type="ECO:0000256" key="1">
    <source>
        <dbReference type="SAM" id="MobiDB-lite"/>
    </source>
</evidence>
<gene>
    <name evidence="2" type="ORF">AVDCRST_MAG38-2896</name>
</gene>
<dbReference type="AlphaFoldDB" id="A0A6J4SH36"/>
<protein>
    <submittedName>
        <fullName evidence="2">Uncharacterized protein</fullName>
    </submittedName>
</protein>